<dbReference type="Proteomes" id="UP000078492">
    <property type="component" value="Unassembled WGS sequence"/>
</dbReference>
<evidence type="ECO:0000313" key="2">
    <source>
        <dbReference type="EMBL" id="KYN27651.1"/>
    </source>
</evidence>
<keyword evidence="1" id="KW-0472">Membrane</keyword>
<dbReference type="AlphaFoldDB" id="A0A151JMV1"/>
<gene>
    <name evidence="2" type="ORF">ALC57_02951</name>
</gene>
<protein>
    <recommendedName>
        <fullName evidence="4">Calcium signal-modulating cyclophilin ligand</fullName>
    </recommendedName>
</protein>
<organism evidence="2 3">
    <name type="scientific">Trachymyrmex cornetzi</name>
    <dbReference type="NCBI Taxonomy" id="471704"/>
    <lineage>
        <taxon>Eukaryota</taxon>
        <taxon>Metazoa</taxon>
        <taxon>Ecdysozoa</taxon>
        <taxon>Arthropoda</taxon>
        <taxon>Hexapoda</taxon>
        <taxon>Insecta</taxon>
        <taxon>Pterygota</taxon>
        <taxon>Neoptera</taxon>
        <taxon>Endopterygota</taxon>
        <taxon>Hymenoptera</taxon>
        <taxon>Apocrita</taxon>
        <taxon>Aculeata</taxon>
        <taxon>Formicoidea</taxon>
        <taxon>Formicidae</taxon>
        <taxon>Myrmicinae</taxon>
        <taxon>Trachymyrmex</taxon>
    </lineage>
</organism>
<feature type="transmembrane region" description="Helical" evidence="1">
    <location>
        <begin position="164"/>
        <end position="183"/>
    </location>
</feature>
<feature type="transmembrane region" description="Helical" evidence="1">
    <location>
        <begin position="133"/>
        <end position="152"/>
    </location>
</feature>
<keyword evidence="1" id="KW-1133">Transmembrane helix</keyword>
<dbReference type="GO" id="GO:0071816">
    <property type="term" value="P:tail-anchored membrane protein insertion into ER membrane"/>
    <property type="evidence" value="ECO:0007669"/>
    <property type="project" value="TreeGrafter"/>
</dbReference>
<dbReference type="GO" id="GO:0043529">
    <property type="term" value="C:GET complex"/>
    <property type="evidence" value="ECO:0007669"/>
    <property type="project" value="TreeGrafter"/>
</dbReference>
<sequence length="225" mass="26235">MAEINARREARRRRILENSESRLRRITGRVNPVEIKDNDPQVESNSLKAESNFEEDNIRNGVCNISSGTKLQNCTRFDNRHENLLNDISNKNIHSSEQASKSEFMLYTLLFNRISFILLAGIVNILLVLKLDYLFGQAVIIPYLLLMMGRLYSCMTLYEAQDNSLLVIALMLCNVKPRLIYIFKVSFALFTMIFNDFCLYMFSFVLMRYIIIRYYYYNAAVPTNA</sequence>
<proteinExistence type="predicted"/>
<name>A0A151JMV1_9HYME</name>
<dbReference type="PANTHER" id="PTHR15026">
    <property type="entry name" value="CALCIUM-SIGNAL MODULATING CYCLOPHILIN LIGAND CAML"/>
    <property type="match status" value="1"/>
</dbReference>
<feature type="transmembrane region" description="Helical" evidence="1">
    <location>
        <begin position="189"/>
        <end position="211"/>
    </location>
</feature>
<feature type="transmembrane region" description="Helical" evidence="1">
    <location>
        <begin position="104"/>
        <end position="127"/>
    </location>
</feature>
<dbReference type="InterPro" id="IPR016719">
    <property type="entry name" value="CAMLG"/>
</dbReference>
<keyword evidence="1" id="KW-0812">Transmembrane</keyword>
<reference evidence="2 3" key="1">
    <citation type="submission" date="2015-09" db="EMBL/GenBank/DDBJ databases">
        <title>Trachymyrmex cornetzi WGS genome.</title>
        <authorList>
            <person name="Nygaard S."/>
            <person name="Hu H."/>
            <person name="Boomsma J."/>
            <person name="Zhang G."/>
        </authorList>
    </citation>
    <scope>NUCLEOTIDE SEQUENCE [LARGE SCALE GENOMIC DNA]</scope>
    <source>
        <strain evidence="2">Tcor2-1</strain>
        <tissue evidence="2">Whole body</tissue>
    </source>
</reference>
<dbReference type="KEGG" id="tcz:108771087"/>
<dbReference type="OrthoDB" id="9895378at2759"/>
<keyword evidence="3" id="KW-1185">Reference proteome</keyword>
<dbReference type="EMBL" id="KQ978889">
    <property type="protein sequence ID" value="KYN27651.1"/>
    <property type="molecule type" value="Genomic_DNA"/>
</dbReference>
<evidence type="ECO:0000256" key="1">
    <source>
        <dbReference type="SAM" id="Phobius"/>
    </source>
</evidence>
<evidence type="ECO:0008006" key="4">
    <source>
        <dbReference type="Google" id="ProtNLM"/>
    </source>
</evidence>
<evidence type="ECO:0000313" key="3">
    <source>
        <dbReference type="Proteomes" id="UP000078492"/>
    </source>
</evidence>
<dbReference type="PANTHER" id="PTHR15026:SF0">
    <property type="entry name" value="GUIDED ENTRY OF TAIL-ANCHORED PROTEINS FACTOR CAMLG"/>
    <property type="match status" value="1"/>
</dbReference>
<accession>A0A151JMV1</accession>